<dbReference type="SUPFAM" id="SSF54523">
    <property type="entry name" value="Pili subunits"/>
    <property type="match status" value="2"/>
</dbReference>
<evidence type="ECO:0000256" key="2">
    <source>
        <dbReference type="ARBA" id="ARBA00022475"/>
    </source>
</evidence>
<evidence type="ECO:0000256" key="8">
    <source>
        <dbReference type="SAM" id="Phobius"/>
    </source>
</evidence>
<keyword evidence="3" id="KW-0488">Methylation</keyword>
<protein>
    <submittedName>
        <fullName evidence="9">Prepilin-type N-terminal cleavage/methylation domain-containing protein</fullName>
    </submittedName>
</protein>
<dbReference type="GO" id="GO:0005886">
    <property type="term" value="C:plasma membrane"/>
    <property type="evidence" value="ECO:0007669"/>
    <property type="project" value="UniProtKB-SubCell"/>
</dbReference>
<dbReference type="KEGG" id="upi:EJG51_005495"/>
<dbReference type="InterPro" id="IPR051621">
    <property type="entry name" value="T2SS_protein_J"/>
</dbReference>
<dbReference type="GO" id="GO:0015628">
    <property type="term" value="P:protein secretion by the type II secretion system"/>
    <property type="evidence" value="ECO:0007669"/>
    <property type="project" value="TreeGrafter"/>
</dbReference>
<dbReference type="AlphaFoldDB" id="A0A6M4A3L6"/>
<evidence type="ECO:0000256" key="6">
    <source>
        <dbReference type="ARBA" id="ARBA00022989"/>
    </source>
</evidence>
<accession>A0A6M4A3L6</accession>
<evidence type="ECO:0000256" key="4">
    <source>
        <dbReference type="ARBA" id="ARBA00022519"/>
    </source>
</evidence>
<keyword evidence="5 8" id="KW-0812">Transmembrane</keyword>
<evidence type="ECO:0000256" key="7">
    <source>
        <dbReference type="ARBA" id="ARBA00023136"/>
    </source>
</evidence>
<dbReference type="PANTHER" id="PTHR39583:SF2">
    <property type="entry name" value="TYPE II SECRETION SYSTEM PROTEIN J"/>
    <property type="match status" value="1"/>
</dbReference>
<keyword evidence="2" id="KW-1003">Cell membrane</keyword>
<dbReference type="Pfam" id="PF07963">
    <property type="entry name" value="N_methyl"/>
    <property type="match status" value="1"/>
</dbReference>
<sequence length="216" mass="23706">MRCNILKKASGFTLIELLVAISILAIIAVLGWRGLDSIVRARMSLTSELEQTRGIQISFAQLENDCAHLAGDNLLAGRESLRASQQSLVMVRTVNEDQQPTRLQVVAYRLVEGVLSRRESPATRDLKMLDEVWQSAISDTDNMAVVELQSKVIALEMRTWNPNENNWRIAGSDGGDATLSGVKSGKTVTPKTGLEVSLQLQGREHPLLKIFLLGAA</sequence>
<organism evidence="9 10">
    <name type="scientific">Undibacterium piscinae</name>
    <dbReference type="NCBI Taxonomy" id="2495591"/>
    <lineage>
        <taxon>Bacteria</taxon>
        <taxon>Pseudomonadati</taxon>
        <taxon>Pseudomonadota</taxon>
        <taxon>Betaproteobacteria</taxon>
        <taxon>Burkholderiales</taxon>
        <taxon>Oxalobacteraceae</taxon>
        <taxon>Undibacterium</taxon>
    </lineage>
</organism>
<evidence type="ECO:0000256" key="3">
    <source>
        <dbReference type="ARBA" id="ARBA00022481"/>
    </source>
</evidence>
<dbReference type="InterPro" id="IPR012902">
    <property type="entry name" value="N_methyl_site"/>
</dbReference>
<dbReference type="InterPro" id="IPR045584">
    <property type="entry name" value="Pilin-like"/>
</dbReference>
<dbReference type="PROSITE" id="PS00409">
    <property type="entry name" value="PROKAR_NTER_METHYL"/>
    <property type="match status" value="1"/>
</dbReference>
<evidence type="ECO:0000256" key="5">
    <source>
        <dbReference type="ARBA" id="ARBA00022692"/>
    </source>
</evidence>
<dbReference type="PANTHER" id="PTHR39583">
    <property type="entry name" value="TYPE II SECRETION SYSTEM PROTEIN J-RELATED"/>
    <property type="match status" value="1"/>
</dbReference>
<proteinExistence type="predicted"/>
<keyword evidence="6 8" id="KW-1133">Transmembrane helix</keyword>
<gene>
    <name evidence="9" type="ORF">EJG51_005495</name>
</gene>
<name>A0A6M4A3L6_9BURK</name>
<keyword evidence="7 8" id="KW-0472">Membrane</keyword>
<keyword evidence="4" id="KW-0997">Cell inner membrane</keyword>
<evidence type="ECO:0000313" key="9">
    <source>
        <dbReference type="EMBL" id="QJQ05390.1"/>
    </source>
</evidence>
<dbReference type="OrthoDB" id="9029037at2"/>
<evidence type="ECO:0000256" key="1">
    <source>
        <dbReference type="ARBA" id="ARBA00004377"/>
    </source>
</evidence>
<dbReference type="EMBL" id="CP051152">
    <property type="protein sequence ID" value="QJQ05390.1"/>
    <property type="molecule type" value="Genomic_DNA"/>
</dbReference>
<dbReference type="Proteomes" id="UP000274350">
    <property type="component" value="Chromosome"/>
</dbReference>
<evidence type="ECO:0000313" key="10">
    <source>
        <dbReference type="Proteomes" id="UP000274350"/>
    </source>
</evidence>
<dbReference type="NCBIfam" id="TIGR02532">
    <property type="entry name" value="IV_pilin_GFxxxE"/>
    <property type="match status" value="1"/>
</dbReference>
<comment type="subcellular location">
    <subcellularLocation>
        <location evidence="1">Cell inner membrane</location>
        <topology evidence="1">Single-pass membrane protein</topology>
    </subcellularLocation>
</comment>
<reference evidence="9 10" key="1">
    <citation type="journal article" date="2019" name="Int. J. Syst. Evol. Microbiol.">
        <title>Undibacterium piscinae sp. nov., isolated from Korean shiner intestine.</title>
        <authorList>
            <person name="Lee S.Y."/>
            <person name="Kang W."/>
            <person name="Kim P.S."/>
            <person name="Kim H.S."/>
            <person name="Sung H."/>
            <person name="Shin N.R."/>
            <person name="Whon T.W."/>
            <person name="Yun J.H."/>
            <person name="Lee J.Y."/>
            <person name="Lee J.Y."/>
            <person name="Jung M.J."/>
            <person name="Jeong Y.S."/>
            <person name="Tak E.J."/>
            <person name="Han J.E."/>
            <person name="Hyun D.W."/>
            <person name="Kang M.S."/>
            <person name="Lee K.E."/>
            <person name="Lee B.H."/>
            <person name="Bae J.W."/>
        </authorList>
    </citation>
    <scope>NUCLEOTIDE SEQUENCE [LARGE SCALE GENOMIC DNA]</scope>
    <source>
        <strain evidence="9 10">S11R28</strain>
    </source>
</reference>
<feature type="transmembrane region" description="Helical" evidence="8">
    <location>
        <begin position="12"/>
        <end position="32"/>
    </location>
</feature>
<keyword evidence="10" id="KW-1185">Reference proteome</keyword>